<reference evidence="3 4" key="1">
    <citation type="submission" date="2014-09" db="EMBL/GenBank/DDBJ databases">
        <title>Isolation and characterization of Aurantimonas altamirensis ON-56566 from clinical sample following a dog bite.</title>
        <authorList>
            <person name="Eshaghi A."/>
            <person name="Li A."/>
            <person name="Shahinas D."/>
            <person name="Bahn P."/>
            <person name="Kus J.V."/>
            <person name="Patel S.N."/>
        </authorList>
    </citation>
    <scope>NUCLEOTIDE SEQUENCE [LARGE SCALE GENOMIC DNA]</scope>
    <source>
        <strain evidence="3 4">ON-56566</strain>
    </source>
</reference>
<feature type="transmembrane region" description="Helical" evidence="2">
    <location>
        <begin position="28"/>
        <end position="46"/>
    </location>
</feature>
<dbReference type="GO" id="GO:0016020">
    <property type="term" value="C:membrane"/>
    <property type="evidence" value="ECO:0007669"/>
    <property type="project" value="InterPro"/>
</dbReference>
<evidence type="ECO:0000313" key="4">
    <source>
        <dbReference type="Proteomes" id="UP000030826"/>
    </source>
</evidence>
<dbReference type="PANTHER" id="PTHR38457">
    <property type="entry name" value="REGULATOR ABRB-RELATED"/>
    <property type="match status" value="1"/>
</dbReference>
<feature type="transmembrane region" description="Helical" evidence="2">
    <location>
        <begin position="204"/>
        <end position="230"/>
    </location>
</feature>
<feature type="transmembrane region" description="Helical" evidence="2">
    <location>
        <begin position="257"/>
        <end position="280"/>
    </location>
</feature>
<comment type="caution">
    <text evidence="3">The sequence shown here is derived from an EMBL/GenBank/DDBJ whole genome shotgun (WGS) entry which is preliminary data.</text>
</comment>
<evidence type="ECO:0000256" key="1">
    <source>
        <dbReference type="SAM" id="MobiDB-lite"/>
    </source>
</evidence>
<dbReference type="PANTHER" id="PTHR38457:SF1">
    <property type="entry name" value="REGULATOR ABRB-RELATED"/>
    <property type="match status" value="1"/>
</dbReference>
<keyword evidence="2" id="KW-0472">Membrane</keyword>
<proteinExistence type="predicted"/>
<gene>
    <name evidence="3" type="ORF">LA66_05620</name>
</gene>
<dbReference type="OrthoDB" id="7157734at2"/>
<feature type="compositionally biased region" description="Basic and acidic residues" evidence="1">
    <location>
        <begin position="360"/>
        <end position="369"/>
    </location>
</feature>
<sequence>MPEAARLPLTLLFGAAGGAVAHLAGMPAAWLLGSMLATLASVLCGFKPSLPNWLRDITFFILGVQAGSGVTPAVIEQLALWPLSFAIQMAGVVVVALVTMLFLERAFGWDRETALFSSLPGALSFVLAAASETRADMTRITVLQTVRLFFLIAVLVPLLGWLEGEEPDVSAIAAHGDAWWQYPLLVVVCAVVAWAGVRSRVPGGLILGALVGSAVLHGVDVVTVGVPPFIATPGLVAMGALIGSRLQREDRGALPQLLPASVGAFVIGLSIMTLAGLVAIQALGLDIGRVSLAYAPGALEALTVLAYQFDIDPAYVAAHHVVRFVGIALLVPVLARRLPRRAPTLADAARSEATLPTAAHDTEATGRDR</sequence>
<evidence type="ECO:0000256" key="2">
    <source>
        <dbReference type="SAM" id="Phobius"/>
    </source>
</evidence>
<keyword evidence="3" id="KW-0503">Monooxygenase</keyword>
<feature type="transmembrane region" description="Helical" evidence="2">
    <location>
        <begin position="179"/>
        <end position="197"/>
    </location>
</feature>
<organism evidence="3 4">
    <name type="scientific">Aureimonas altamirensis</name>
    <dbReference type="NCBI Taxonomy" id="370622"/>
    <lineage>
        <taxon>Bacteria</taxon>
        <taxon>Pseudomonadati</taxon>
        <taxon>Pseudomonadota</taxon>
        <taxon>Alphaproteobacteria</taxon>
        <taxon>Hyphomicrobiales</taxon>
        <taxon>Aurantimonadaceae</taxon>
        <taxon>Aureimonas</taxon>
    </lineage>
</organism>
<dbReference type="InterPro" id="IPR007820">
    <property type="entry name" value="AbrB_fam"/>
</dbReference>
<name>A0A0B1Q6S4_9HYPH</name>
<dbReference type="InterPro" id="IPR017516">
    <property type="entry name" value="AbrB_dup"/>
</dbReference>
<dbReference type="NCBIfam" id="TIGR03082">
    <property type="entry name" value="Gneg_AbrB_dup"/>
    <property type="match status" value="1"/>
</dbReference>
<dbReference type="AlphaFoldDB" id="A0A0B1Q6S4"/>
<feature type="transmembrane region" description="Helical" evidence="2">
    <location>
        <begin position="81"/>
        <end position="103"/>
    </location>
</feature>
<feature type="transmembrane region" description="Helical" evidence="2">
    <location>
        <begin position="140"/>
        <end position="159"/>
    </location>
</feature>
<feature type="transmembrane region" description="Helical" evidence="2">
    <location>
        <begin position="58"/>
        <end position="75"/>
    </location>
</feature>
<dbReference type="EMBL" id="JRFJ01000001">
    <property type="protein sequence ID" value="KHJ56084.1"/>
    <property type="molecule type" value="Genomic_DNA"/>
</dbReference>
<keyword evidence="3" id="KW-0560">Oxidoreductase</keyword>
<feature type="transmembrane region" description="Helical" evidence="2">
    <location>
        <begin position="292"/>
        <end position="309"/>
    </location>
</feature>
<dbReference type="STRING" id="370622.LA66_05620"/>
<dbReference type="GO" id="GO:0010468">
    <property type="term" value="P:regulation of gene expression"/>
    <property type="evidence" value="ECO:0007669"/>
    <property type="project" value="InterPro"/>
</dbReference>
<feature type="region of interest" description="Disordered" evidence="1">
    <location>
        <begin position="349"/>
        <end position="369"/>
    </location>
</feature>
<accession>A0A0B1Q6S4</accession>
<protein>
    <submittedName>
        <fullName evidence="3">Ammonia monooxygenase</fullName>
    </submittedName>
</protein>
<feature type="transmembrane region" description="Helical" evidence="2">
    <location>
        <begin position="315"/>
        <end position="335"/>
    </location>
</feature>
<dbReference type="Proteomes" id="UP000030826">
    <property type="component" value="Unassembled WGS sequence"/>
</dbReference>
<evidence type="ECO:0000313" key="3">
    <source>
        <dbReference type="EMBL" id="KHJ56084.1"/>
    </source>
</evidence>
<dbReference type="PIRSF" id="PIRSF038991">
    <property type="entry name" value="Protein_AbrB"/>
    <property type="match status" value="1"/>
</dbReference>
<keyword evidence="2" id="KW-1133">Transmembrane helix</keyword>
<dbReference type="GO" id="GO:0004497">
    <property type="term" value="F:monooxygenase activity"/>
    <property type="evidence" value="ECO:0007669"/>
    <property type="project" value="UniProtKB-KW"/>
</dbReference>
<keyword evidence="2" id="KW-0812">Transmembrane</keyword>
<dbReference type="Pfam" id="PF05145">
    <property type="entry name" value="AbrB"/>
    <property type="match status" value="1"/>
</dbReference>